<dbReference type="EMBL" id="PZQS01000005">
    <property type="protein sequence ID" value="PVD29564.1"/>
    <property type="molecule type" value="Genomic_DNA"/>
</dbReference>
<dbReference type="GO" id="GO:0005634">
    <property type="term" value="C:nucleus"/>
    <property type="evidence" value="ECO:0007669"/>
    <property type="project" value="TreeGrafter"/>
</dbReference>
<gene>
    <name evidence="3" type="ORF">C0Q70_08818</name>
</gene>
<evidence type="ECO:0000259" key="2">
    <source>
        <dbReference type="PROSITE" id="PS51184"/>
    </source>
</evidence>
<dbReference type="InterPro" id="IPR003347">
    <property type="entry name" value="JmjC_dom"/>
</dbReference>
<keyword evidence="1" id="KW-0812">Transmembrane</keyword>
<dbReference type="SUPFAM" id="SSF51197">
    <property type="entry name" value="Clavaminate synthase-like"/>
    <property type="match status" value="1"/>
</dbReference>
<accession>A0A2T7P818</accession>
<dbReference type="AlphaFoldDB" id="A0A2T7P818"/>
<sequence length="396" mass="45984">MKKSSKNGLKKARGNNTKSVLIWAPLLVVISISLAVLWEDLNTTKTEKKLPIQTDKHPEYVLDFQAALKEREEQLKKYKHDLQTTGVERRSNLSLQEFWDLYDAKWPVIITDVVNTWPASKWTTEFFNLTYGNENVATSIVEGTTSEGFSVPLHGFIKYINYATPTSWMYVMDEVFIVSRPELHKQILPSIYTEEDFFKLFPKEIRPWDCMLLWGSAYSQSPLHIDPYNWTGTNAVIKGTKKWKLFPPGQDHLLYVIPEAMCGFPLECYKYNSPINTFAPDQTQYPLYNLATYIEVEQKAGEMLIIPTGWFHQVYNTEETLAISNQVMNRNNYRYVLKEILKAGNLLHKHLPDNFHNLSPKHQVRILMSLLPKRVLQEGEKRSQDYINSIKGQHST</sequence>
<dbReference type="OrthoDB" id="203487at2759"/>
<proteinExistence type="predicted"/>
<feature type="domain" description="JmjC" evidence="2">
    <location>
        <begin position="177"/>
        <end position="344"/>
    </location>
</feature>
<comment type="caution">
    <text evidence="3">The sequence shown here is derived from an EMBL/GenBank/DDBJ whole genome shotgun (WGS) entry which is preliminary data.</text>
</comment>
<name>A0A2T7P818_POMCA</name>
<dbReference type="FunFam" id="2.60.120.650:FF:000081">
    <property type="entry name" value="Predicted protein"/>
    <property type="match status" value="1"/>
</dbReference>
<reference evidence="3 4" key="1">
    <citation type="submission" date="2018-04" db="EMBL/GenBank/DDBJ databases">
        <title>The genome of golden apple snail Pomacea canaliculata provides insight into stress tolerance and invasive adaptation.</title>
        <authorList>
            <person name="Liu C."/>
            <person name="Liu B."/>
            <person name="Ren Y."/>
            <person name="Zhang Y."/>
            <person name="Wang H."/>
            <person name="Li S."/>
            <person name="Jiang F."/>
            <person name="Yin L."/>
            <person name="Zhang G."/>
            <person name="Qian W."/>
            <person name="Fan W."/>
        </authorList>
    </citation>
    <scope>NUCLEOTIDE SEQUENCE [LARGE SCALE GENOMIC DNA]</scope>
    <source>
        <strain evidence="3">SZHN2017</strain>
        <tissue evidence="3">Muscle</tissue>
    </source>
</reference>
<dbReference type="PROSITE" id="PS51184">
    <property type="entry name" value="JMJC"/>
    <property type="match status" value="1"/>
</dbReference>
<organism evidence="3 4">
    <name type="scientific">Pomacea canaliculata</name>
    <name type="common">Golden apple snail</name>
    <dbReference type="NCBI Taxonomy" id="400727"/>
    <lineage>
        <taxon>Eukaryota</taxon>
        <taxon>Metazoa</taxon>
        <taxon>Spiralia</taxon>
        <taxon>Lophotrochozoa</taxon>
        <taxon>Mollusca</taxon>
        <taxon>Gastropoda</taxon>
        <taxon>Caenogastropoda</taxon>
        <taxon>Architaenioglossa</taxon>
        <taxon>Ampullarioidea</taxon>
        <taxon>Ampullariidae</taxon>
        <taxon>Pomacea</taxon>
    </lineage>
</organism>
<dbReference type="PANTHER" id="PTHR12480">
    <property type="entry name" value="ARGININE DEMETHYLASE AND LYSYL-HYDROXYLASE JMJD"/>
    <property type="match status" value="1"/>
</dbReference>
<evidence type="ECO:0000313" key="4">
    <source>
        <dbReference type="Proteomes" id="UP000245119"/>
    </source>
</evidence>
<keyword evidence="1" id="KW-1133">Transmembrane helix</keyword>
<feature type="transmembrane region" description="Helical" evidence="1">
    <location>
        <begin position="20"/>
        <end position="38"/>
    </location>
</feature>
<dbReference type="Proteomes" id="UP000245119">
    <property type="component" value="Linkage Group LG5"/>
</dbReference>
<dbReference type="PANTHER" id="PTHR12480:SF21">
    <property type="entry name" value="JMJC DOMAIN-CONTAINING PROTEIN 8"/>
    <property type="match status" value="1"/>
</dbReference>
<dbReference type="InterPro" id="IPR041667">
    <property type="entry name" value="Cupin_8"/>
</dbReference>
<dbReference type="SMART" id="SM00558">
    <property type="entry name" value="JmjC"/>
    <property type="match status" value="1"/>
</dbReference>
<protein>
    <recommendedName>
        <fullName evidence="2">JmjC domain-containing protein</fullName>
    </recommendedName>
</protein>
<keyword evidence="1" id="KW-0472">Membrane</keyword>
<keyword evidence="4" id="KW-1185">Reference proteome</keyword>
<dbReference type="GO" id="GO:0000987">
    <property type="term" value="F:cis-regulatory region sequence-specific DNA binding"/>
    <property type="evidence" value="ECO:0007669"/>
    <property type="project" value="TreeGrafter"/>
</dbReference>
<evidence type="ECO:0000256" key="1">
    <source>
        <dbReference type="SAM" id="Phobius"/>
    </source>
</evidence>
<dbReference type="Gene3D" id="2.60.120.650">
    <property type="entry name" value="Cupin"/>
    <property type="match status" value="1"/>
</dbReference>
<dbReference type="InterPro" id="IPR050910">
    <property type="entry name" value="JMJD6_ArgDemeth/LysHydrox"/>
</dbReference>
<dbReference type="OMA" id="MWTVERR"/>
<evidence type="ECO:0000313" key="3">
    <source>
        <dbReference type="EMBL" id="PVD29564.1"/>
    </source>
</evidence>
<dbReference type="Pfam" id="PF13621">
    <property type="entry name" value="Cupin_8"/>
    <property type="match status" value="1"/>
</dbReference>